<dbReference type="InterPro" id="IPR006070">
    <property type="entry name" value="Sua5-like_dom"/>
</dbReference>
<evidence type="ECO:0000256" key="12">
    <source>
        <dbReference type="ARBA" id="ARBA00048366"/>
    </source>
</evidence>
<evidence type="ECO:0000256" key="6">
    <source>
        <dbReference type="ARBA" id="ARBA00022679"/>
    </source>
</evidence>
<evidence type="ECO:0000256" key="5">
    <source>
        <dbReference type="ARBA" id="ARBA00022490"/>
    </source>
</evidence>
<dbReference type="GO" id="GO:0005524">
    <property type="term" value="F:ATP binding"/>
    <property type="evidence" value="ECO:0007669"/>
    <property type="project" value="UniProtKB-KW"/>
</dbReference>
<dbReference type="GO" id="GO:0006450">
    <property type="term" value="P:regulation of translational fidelity"/>
    <property type="evidence" value="ECO:0007669"/>
    <property type="project" value="TreeGrafter"/>
</dbReference>
<keyword evidence="5" id="KW-0963">Cytoplasm</keyword>
<feature type="compositionally biased region" description="Basic and acidic residues" evidence="13">
    <location>
        <begin position="116"/>
        <end position="127"/>
    </location>
</feature>
<evidence type="ECO:0000313" key="15">
    <source>
        <dbReference type="EMBL" id="WFC97704.1"/>
    </source>
</evidence>
<sequence>MSVNTTSGGERFVRKQDEVDESLEIKTVGLVHLDEFQRTREALLEKQVRASEQAQRKREKKRETNRIQSRKAHKRLSFASDEEQEGNLGPSTGHSQASKIRKSVKDPGVDTSFLPDRQREAEQNSLREELAEEWRQQQEAIKREKLTVEEDCMYRVAKRLLLGLGTVSLGARRNMSIEILPACKGTMSDDVIFTEQLDGTLKVETGSATTKNSLQVAASHLAAGELVALPTETVYGLGACALKSEAVVKIFQAKGRPMDNPLIVHISDRKMLSSILPANFKPSRACTALMNKFWPGPLTLLFPVGAKNGQPSIPSSVTCGQSTVGVRMPSHPIARAIISMTNTPIAAPSANASGKPSPTTAQHVYHDMAQRGVLRYIVDGGECSVGLESTVIDTVTVPDEVRILRPGGISVEAIADALKMECLLAGSIPADHDAVQLRVYGKTMERSATAEQNPTTPGMKYRHYSPEARVLLAQYSRQSDTLYQFLDRRFTSSTDPRHDKQSTARPARNYEQFCIGIMCTIDSSLFSCVTSMLPISLIPWLESGERISPVMSCNAYQICIYSLGSKRTPETAAHRLFDGLRTLDSEVQWKEGKTCDLILVEQISESGIGLAVMNRLEKAATGTIEIGDA</sequence>
<dbReference type="AlphaFoldDB" id="A0AAJ5YWJ7"/>
<keyword evidence="6 15" id="KW-0808">Transferase</keyword>
<dbReference type="Proteomes" id="UP001219567">
    <property type="component" value="Chromosome 1"/>
</dbReference>
<dbReference type="GO" id="GO:0061710">
    <property type="term" value="F:L-threonylcarbamoyladenylate synthase"/>
    <property type="evidence" value="ECO:0007669"/>
    <property type="project" value="UniProtKB-EC"/>
</dbReference>
<dbReference type="Pfam" id="PF01300">
    <property type="entry name" value="Sua5_yciO_yrdC"/>
    <property type="match status" value="1"/>
</dbReference>
<dbReference type="GO" id="GO:0003725">
    <property type="term" value="F:double-stranded RNA binding"/>
    <property type="evidence" value="ECO:0007669"/>
    <property type="project" value="InterPro"/>
</dbReference>
<dbReference type="FunFam" id="3.90.870.10:FF:000009">
    <property type="entry name" value="Threonylcarbamoyl-AMP synthase, putative"/>
    <property type="match status" value="1"/>
</dbReference>
<dbReference type="InterPro" id="IPR017945">
    <property type="entry name" value="DHBP_synth_RibB-like_a/b_dom"/>
</dbReference>
<evidence type="ECO:0000256" key="8">
    <source>
        <dbReference type="ARBA" id="ARBA00022695"/>
    </source>
</evidence>
<keyword evidence="10" id="KW-0067">ATP-binding</keyword>
<protein>
    <recommendedName>
        <fullName evidence="4">Threonylcarbamoyl-AMP synthase</fullName>
        <ecNumber evidence="3">2.7.7.87</ecNumber>
    </recommendedName>
    <alternativeName>
        <fullName evidence="11">L-threonylcarbamoyladenylate synthase</fullName>
    </alternativeName>
</protein>
<accession>A0AAJ5YWJ7</accession>
<comment type="subcellular location">
    <subcellularLocation>
        <location evidence="1">Cytoplasm</location>
    </subcellularLocation>
</comment>
<keyword evidence="16" id="KW-1185">Reference proteome</keyword>
<evidence type="ECO:0000256" key="11">
    <source>
        <dbReference type="ARBA" id="ARBA00029774"/>
    </source>
</evidence>
<dbReference type="PROSITE" id="PS51163">
    <property type="entry name" value="YRDC"/>
    <property type="match status" value="1"/>
</dbReference>
<feature type="region of interest" description="Disordered" evidence="13">
    <location>
        <begin position="48"/>
        <end position="127"/>
    </location>
</feature>
<evidence type="ECO:0000256" key="3">
    <source>
        <dbReference type="ARBA" id="ARBA00012584"/>
    </source>
</evidence>
<evidence type="ECO:0000256" key="4">
    <source>
        <dbReference type="ARBA" id="ARBA00015492"/>
    </source>
</evidence>
<dbReference type="InterPro" id="IPR050156">
    <property type="entry name" value="TC-AMP_synthase_SUA5"/>
</dbReference>
<evidence type="ECO:0000256" key="7">
    <source>
        <dbReference type="ARBA" id="ARBA00022694"/>
    </source>
</evidence>
<dbReference type="Gene3D" id="3.90.870.10">
    <property type="entry name" value="DHBP synthase"/>
    <property type="match status" value="1"/>
</dbReference>
<keyword evidence="8 15" id="KW-0548">Nucleotidyltransferase</keyword>
<evidence type="ECO:0000256" key="10">
    <source>
        <dbReference type="ARBA" id="ARBA00022840"/>
    </source>
</evidence>
<dbReference type="InterPro" id="IPR038385">
    <property type="entry name" value="Sua5/YwlC_C"/>
</dbReference>
<dbReference type="GO" id="GO:0000049">
    <property type="term" value="F:tRNA binding"/>
    <property type="evidence" value="ECO:0007669"/>
    <property type="project" value="TreeGrafter"/>
</dbReference>
<comment type="similarity">
    <text evidence="2">Belongs to the SUA5 family.</text>
</comment>
<dbReference type="GO" id="GO:0005737">
    <property type="term" value="C:cytoplasm"/>
    <property type="evidence" value="ECO:0007669"/>
    <property type="project" value="UniProtKB-SubCell"/>
</dbReference>
<comment type="catalytic activity">
    <reaction evidence="12">
        <text>L-threonine + hydrogencarbonate + ATP = L-threonylcarbamoyladenylate + diphosphate + H2O</text>
        <dbReference type="Rhea" id="RHEA:36407"/>
        <dbReference type="ChEBI" id="CHEBI:15377"/>
        <dbReference type="ChEBI" id="CHEBI:17544"/>
        <dbReference type="ChEBI" id="CHEBI:30616"/>
        <dbReference type="ChEBI" id="CHEBI:33019"/>
        <dbReference type="ChEBI" id="CHEBI:57926"/>
        <dbReference type="ChEBI" id="CHEBI:73682"/>
        <dbReference type="EC" id="2.7.7.87"/>
    </reaction>
</comment>
<dbReference type="EC" id="2.7.7.87" evidence="3"/>
<gene>
    <name evidence="15" type="ORF">MYAM1_000423</name>
</gene>
<dbReference type="GO" id="GO:0008033">
    <property type="term" value="P:tRNA processing"/>
    <property type="evidence" value="ECO:0007669"/>
    <property type="project" value="UniProtKB-KW"/>
</dbReference>
<dbReference type="Pfam" id="PF03481">
    <property type="entry name" value="Sua5_C"/>
    <property type="match status" value="1"/>
</dbReference>
<dbReference type="SUPFAM" id="SSF55821">
    <property type="entry name" value="YrdC/RibB"/>
    <property type="match status" value="1"/>
</dbReference>
<keyword evidence="9" id="KW-0547">Nucleotide-binding</keyword>
<proteinExistence type="inferred from homology"/>
<evidence type="ECO:0000256" key="1">
    <source>
        <dbReference type="ARBA" id="ARBA00004496"/>
    </source>
</evidence>
<organism evidence="15 16">
    <name type="scientific">Malassezia yamatoensis</name>
    <dbReference type="NCBI Taxonomy" id="253288"/>
    <lineage>
        <taxon>Eukaryota</taxon>
        <taxon>Fungi</taxon>
        <taxon>Dikarya</taxon>
        <taxon>Basidiomycota</taxon>
        <taxon>Ustilaginomycotina</taxon>
        <taxon>Malasseziomycetes</taxon>
        <taxon>Malasseziales</taxon>
        <taxon>Malasseziaceae</taxon>
        <taxon>Malassezia</taxon>
    </lineage>
</organism>
<evidence type="ECO:0000259" key="14">
    <source>
        <dbReference type="PROSITE" id="PS51163"/>
    </source>
</evidence>
<dbReference type="Gene3D" id="3.40.50.11030">
    <property type="entry name" value="Threonylcarbamoyl-AMP synthase, C-terminal domain"/>
    <property type="match status" value="1"/>
</dbReference>
<name>A0AAJ5YWJ7_9BASI</name>
<dbReference type="NCBIfam" id="TIGR00057">
    <property type="entry name" value="L-threonylcarbamoyladenylate synthase"/>
    <property type="match status" value="1"/>
</dbReference>
<evidence type="ECO:0000313" key="16">
    <source>
        <dbReference type="Proteomes" id="UP001219567"/>
    </source>
</evidence>
<dbReference type="InterPro" id="IPR005145">
    <property type="entry name" value="Sua5_C"/>
</dbReference>
<feature type="domain" description="YrdC-like" evidence="14">
    <location>
        <begin position="211"/>
        <end position="409"/>
    </location>
</feature>
<keyword evidence="7" id="KW-0819">tRNA processing</keyword>
<evidence type="ECO:0000256" key="2">
    <source>
        <dbReference type="ARBA" id="ARBA00007663"/>
    </source>
</evidence>
<dbReference type="PANTHER" id="PTHR17490:SF16">
    <property type="entry name" value="THREONYLCARBAMOYL-AMP SYNTHASE"/>
    <property type="match status" value="1"/>
</dbReference>
<feature type="compositionally biased region" description="Polar residues" evidence="13">
    <location>
        <begin position="89"/>
        <end position="98"/>
    </location>
</feature>
<evidence type="ECO:0000256" key="9">
    <source>
        <dbReference type="ARBA" id="ARBA00022741"/>
    </source>
</evidence>
<evidence type="ECO:0000256" key="13">
    <source>
        <dbReference type="SAM" id="MobiDB-lite"/>
    </source>
</evidence>
<reference evidence="15 16" key="1">
    <citation type="submission" date="2023-03" db="EMBL/GenBank/DDBJ databases">
        <title>Mating type loci evolution in Malassezia.</title>
        <authorList>
            <person name="Coelho M.A."/>
        </authorList>
    </citation>
    <scope>NUCLEOTIDE SEQUENCE [LARGE SCALE GENOMIC DNA]</scope>
    <source>
        <strain evidence="15 16">CBS 9725</strain>
    </source>
</reference>
<dbReference type="PANTHER" id="PTHR17490">
    <property type="entry name" value="SUA5"/>
    <property type="match status" value="1"/>
</dbReference>
<dbReference type="EMBL" id="CP119943">
    <property type="protein sequence ID" value="WFC97704.1"/>
    <property type="molecule type" value="Genomic_DNA"/>
</dbReference>